<dbReference type="EMBL" id="WLYK01000001">
    <property type="protein sequence ID" value="MTD13124.1"/>
    <property type="molecule type" value="Genomic_DNA"/>
</dbReference>
<evidence type="ECO:0000256" key="11">
    <source>
        <dbReference type="ARBA" id="ARBA00022741"/>
    </source>
</evidence>
<keyword evidence="13" id="KW-0460">Magnesium</keyword>
<evidence type="ECO:0000256" key="3">
    <source>
        <dbReference type="ARBA" id="ARBA00005150"/>
    </source>
</evidence>
<sequence>MSDGELDGVDEAEVLAATADLDDSGDALLIPDSAPLTLAAVEAQLDRRRNEVQISPTLDRITALMDLLGNPQQAYPVLQIAGTNGKTSVARMIDALLTRLGVRTGRFTSPHLQVVTERISLDGTPIDVQRYVEGYADVAPYVDLVDAASAKDGGIPLSKFEILTAMAYSVFADAPVDAAVIEVGLGGTWDSTSVADPRISVITPIGIDHTEFLGEDLPSIAGNKAGIIKRDSVAVIGRQDPAAMEVLLRRSIEVDAAVARFGAEFTVLERSFAVGGQRLTLQGLGGVYEDVFLPLSGEHQAENAALALAAVEAFFGAGAGRQLDLAAVQDGFAAVSSPGRLERVRTSPTIIVDAAHNPAGASALAAALAAEFSFRRLVGVIAVMGDKDVRGVLTALADSFDEVVVTVNSSPRSLPVPDLTEIAVDVFGEERVHSAERMDEAIALAVDLAESGDDEQVAAGTGVVVTGSVVSAGDGRALAGLAPS</sequence>
<evidence type="ECO:0000313" key="21">
    <source>
        <dbReference type="Proteomes" id="UP000460221"/>
    </source>
</evidence>
<gene>
    <name evidence="20" type="ORF">GIS00_04085</name>
</gene>
<evidence type="ECO:0000256" key="1">
    <source>
        <dbReference type="ARBA" id="ARBA00001946"/>
    </source>
</evidence>
<dbReference type="NCBIfam" id="TIGR01499">
    <property type="entry name" value="folC"/>
    <property type="match status" value="1"/>
</dbReference>
<protein>
    <recommendedName>
        <fullName evidence="8">Dihydrofolate synthase/folylpolyglutamate synthase</fullName>
        <ecNumber evidence="6">6.3.2.12</ecNumber>
        <ecNumber evidence="7">6.3.2.17</ecNumber>
    </recommendedName>
    <alternativeName>
        <fullName evidence="15">Tetrahydrofolylpolyglutamate synthase</fullName>
    </alternativeName>
</protein>
<comment type="cofactor">
    <cofactor evidence="1">
        <name>Mg(2+)</name>
        <dbReference type="ChEBI" id="CHEBI:18420"/>
    </cofactor>
</comment>
<keyword evidence="11" id="KW-0547">Nucleotide-binding</keyword>
<evidence type="ECO:0000256" key="12">
    <source>
        <dbReference type="ARBA" id="ARBA00022840"/>
    </source>
</evidence>
<dbReference type="EC" id="6.3.2.12" evidence="6"/>
<dbReference type="SUPFAM" id="SSF53244">
    <property type="entry name" value="MurD-like peptide ligases, peptide-binding domain"/>
    <property type="match status" value="1"/>
</dbReference>
<dbReference type="Gene3D" id="3.90.190.20">
    <property type="entry name" value="Mur ligase, C-terminal domain"/>
    <property type="match status" value="1"/>
</dbReference>
<evidence type="ECO:0000313" key="20">
    <source>
        <dbReference type="EMBL" id="MTD13124.1"/>
    </source>
</evidence>
<keyword evidence="10" id="KW-0479">Metal-binding</keyword>
<dbReference type="InterPro" id="IPR001645">
    <property type="entry name" value="Folylpolyglutamate_synth"/>
</dbReference>
<feature type="domain" description="Mur ligase central" evidence="19">
    <location>
        <begin position="170"/>
        <end position="311"/>
    </location>
</feature>
<accession>A0A7K1FJU4</accession>
<dbReference type="AlphaFoldDB" id="A0A7K1FJU4"/>
<evidence type="ECO:0000256" key="14">
    <source>
        <dbReference type="ARBA" id="ARBA00022909"/>
    </source>
</evidence>
<evidence type="ECO:0000256" key="4">
    <source>
        <dbReference type="ARBA" id="ARBA00008276"/>
    </source>
</evidence>
<proteinExistence type="inferred from homology"/>
<evidence type="ECO:0000256" key="10">
    <source>
        <dbReference type="ARBA" id="ARBA00022723"/>
    </source>
</evidence>
<evidence type="ECO:0000256" key="9">
    <source>
        <dbReference type="ARBA" id="ARBA00022598"/>
    </source>
</evidence>
<dbReference type="GO" id="GO:0005524">
    <property type="term" value="F:ATP binding"/>
    <property type="evidence" value="ECO:0007669"/>
    <property type="project" value="UniProtKB-KW"/>
</dbReference>
<evidence type="ECO:0000256" key="2">
    <source>
        <dbReference type="ARBA" id="ARBA00004799"/>
    </source>
</evidence>
<comment type="similarity">
    <text evidence="4">Belongs to the folylpolyglutamate synthase family.</text>
</comment>
<dbReference type="Pfam" id="PF08245">
    <property type="entry name" value="Mur_ligase_M"/>
    <property type="match status" value="1"/>
</dbReference>
<dbReference type="GO" id="GO:0046656">
    <property type="term" value="P:folic acid biosynthetic process"/>
    <property type="evidence" value="ECO:0007669"/>
    <property type="project" value="UniProtKB-KW"/>
</dbReference>
<name>A0A7K1FJU4_9ACTN</name>
<dbReference type="EC" id="6.3.2.17" evidence="7"/>
<comment type="catalytic activity">
    <reaction evidence="17">
        <text>7,8-dihydropteroate + L-glutamate + ATP = 7,8-dihydrofolate + ADP + phosphate + H(+)</text>
        <dbReference type="Rhea" id="RHEA:23584"/>
        <dbReference type="ChEBI" id="CHEBI:15378"/>
        <dbReference type="ChEBI" id="CHEBI:17839"/>
        <dbReference type="ChEBI" id="CHEBI:29985"/>
        <dbReference type="ChEBI" id="CHEBI:30616"/>
        <dbReference type="ChEBI" id="CHEBI:43474"/>
        <dbReference type="ChEBI" id="CHEBI:57451"/>
        <dbReference type="ChEBI" id="CHEBI:456216"/>
        <dbReference type="EC" id="6.3.2.12"/>
    </reaction>
</comment>
<dbReference type="PANTHER" id="PTHR11136:SF0">
    <property type="entry name" value="DIHYDROFOLATE SYNTHETASE-RELATED"/>
    <property type="match status" value="1"/>
</dbReference>
<keyword evidence="14" id="KW-0289">Folate biosynthesis</keyword>
<feature type="domain" description="Mur ligase C-terminal" evidence="18">
    <location>
        <begin position="339"/>
        <end position="453"/>
    </location>
</feature>
<dbReference type="Proteomes" id="UP000460221">
    <property type="component" value="Unassembled WGS sequence"/>
</dbReference>
<evidence type="ECO:0000256" key="8">
    <source>
        <dbReference type="ARBA" id="ARBA00019357"/>
    </source>
</evidence>
<keyword evidence="9" id="KW-0436">Ligase</keyword>
<evidence type="ECO:0000256" key="5">
    <source>
        <dbReference type="ARBA" id="ARBA00011245"/>
    </source>
</evidence>
<comment type="catalytic activity">
    <reaction evidence="16">
        <text>(6S)-5,6,7,8-tetrahydrofolyl-(gamma-L-Glu)(n) + L-glutamate + ATP = (6S)-5,6,7,8-tetrahydrofolyl-(gamma-L-Glu)(n+1) + ADP + phosphate + H(+)</text>
        <dbReference type="Rhea" id="RHEA:10580"/>
        <dbReference type="Rhea" id="RHEA-COMP:14738"/>
        <dbReference type="Rhea" id="RHEA-COMP:14740"/>
        <dbReference type="ChEBI" id="CHEBI:15378"/>
        <dbReference type="ChEBI" id="CHEBI:29985"/>
        <dbReference type="ChEBI" id="CHEBI:30616"/>
        <dbReference type="ChEBI" id="CHEBI:43474"/>
        <dbReference type="ChEBI" id="CHEBI:141005"/>
        <dbReference type="ChEBI" id="CHEBI:456216"/>
        <dbReference type="EC" id="6.3.2.17"/>
    </reaction>
</comment>
<dbReference type="SUPFAM" id="SSF53623">
    <property type="entry name" value="MurD-like peptide ligases, catalytic domain"/>
    <property type="match status" value="1"/>
</dbReference>
<dbReference type="PANTHER" id="PTHR11136">
    <property type="entry name" value="FOLYLPOLYGLUTAMATE SYNTHASE-RELATED"/>
    <property type="match status" value="1"/>
</dbReference>
<evidence type="ECO:0000256" key="13">
    <source>
        <dbReference type="ARBA" id="ARBA00022842"/>
    </source>
</evidence>
<organism evidence="20 21">
    <name type="scientific">Nakamurella alba</name>
    <dbReference type="NCBI Taxonomy" id="2665158"/>
    <lineage>
        <taxon>Bacteria</taxon>
        <taxon>Bacillati</taxon>
        <taxon>Actinomycetota</taxon>
        <taxon>Actinomycetes</taxon>
        <taxon>Nakamurellales</taxon>
        <taxon>Nakamurellaceae</taxon>
        <taxon>Nakamurella</taxon>
    </lineage>
</organism>
<comment type="pathway">
    <text evidence="3">Cofactor biosynthesis; tetrahydrofolylpolyglutamate biosynthesis.</text>
</comment>
<keyword evidence="12" id="KW-0067">ATP-binding</keyword>
<keyword evidence="21" id="KW-1185">Reference proteome</keyword>
<dbReference type="Pfam" id="PF02875">
    <property type="entry name" value="Mur_ligase_C"/>
    <property type="match status" value="1"/>
</dbReference>
<dbReference type="InterPro" id="IPR013221">
    <property type="entry name" value="Mur_ligase_cen"/>
</dbReference>
<dbReference type="Gene3D" id="3.40.1190.10">
    <property type="entry name" value="Mur-like, catalytic domain"/>
    <property type="match status" value="1"/>
</dbReference>
<dbReference type="FunFam" id="3.40.1190.10:FF:000004">
    <property type="entry name" value="Dihydrofolate synthase/folylpolyglutamate synthase"/>
    <property type="match status" value="1"/>
</dbReference>
<comment type="pathway">
    <text evidence="2">Cofactor biosynthesis; tetrahydrofolate biosynthesis; 7,8-dihydrofolate from 2-amino-4-hydroxy-6-hydroxymethyl-7,8-dihydropteridine diphosphate and 4-aminobenzoate: step 2/2.</text>
</comment>
<dbReference type="InterPro" id="IPR036565">
    <property type="entry name" value="Mur-like_cat_sf"/>
</dbReference>
<dbReference type="RefSeq" id="WP_154767880.1">
    <property type="nucleotide sequence ID" value="NZ_WLYK01000001.1"/>
</dbReference>
<reference evidence="20 21" key="1">
    <citation type="submission" date="2019-11" db="EMBL/GenBank/DDBJ databases">
        <authorList>
            <person name="Jiang L.-Q."/>
        </authorList>
    </citation>
    <scope>NUCLEOTIDE SEQUENCE [LARGE SCALE GENOMIC DNA]</scope>
    <source>
        <strain evidence="20 21">YIM 132087</strain>
    </source>
</reference>
<evidence type="ECO:0000259" key="18">
    <source>
        <dbReference type="Pfam" id="PF02875"/>
    </source>
</evidence>
<dbReference type="GO" id="GO:0046872">
    <property type="term" value="F:metal ion binding"/>
    <property type="evidence" value="ECO:0007669"/>
    <property type="project" value="UniProtKB-KW"/>
</dbReference>
<dbReference type="GO" id="GO:0008841">
    <property type="term" value="F:dihydrofolate synthase activity"/>
    <property type="evidence" value="ECO:0007669"/>
    <property type="project" value="UniProtKB-EC"/>
</dbReference>
<comment type="subunit">
    <text evidence="5">Monomer.</text>
</comment>
<dbReference type="GO" id="GO:0004326">
    <property type="term" value="F:tetrahydrofolylpolyglutamate synthase activity"/>
    <property type="evidence" value="ECO:0007669"/>
    <property type="project" value="UniProtKB-EC"/>
</dbReference>
<evidence type="ECO:0000256" key="15">
    <source>
        <dbReference type="ARBA" id="ARBA00030592"/>
    </source>
</evidence>
<dbReference type="GO" id="GO:0005737">
    <property type="term" value="C:cytoplasm"/>
    <property type="evidence" value="ECO:0007669"/>
    <property type="project" value="TreeGrafter"/>
</dbReference>
<evidence type="ECO:0000256" key="6">
    <source>
        <dbReference type="ARBA" id="ARBA00013023"/>
    </source>
</evidence>
<dbReference type="InterPro" id="IPR036615">
    <property type="entry name" value="Mur_ligase_C_dom_sf"/>
</dbReference>
<evidence type="ECO:0000256" key="16">
    <source>
        <dbReference type="ARBA" id="ARBA00047493"/>
    </source>
</evidence>
<evidence type="ECO:0000259" key="19">
    <source>
        <dbReference type="Pfam" id="PF08245"/>
    </source>
</evidence>
<dbReference type="InterPro" id="IPR004101">
    <property type="entry name" value="Mur_ligase_C"/>
</dbReference>
<comment type="caution">
    <text evidence="20">The sequence shown here is derived from an EMBL/GenBank/DDBJ whole genome shotgun (WGS) entry which is preliminary data.</text>
</comment>
<evidence type="ECO:0000256" key="17">
    <source>
        <dbReference type="ARBA" id="ARBA00049161"/>
    </source>
</evidence>
<evidence type="ECO:0000256" key="7">
    <source>
        <dbReference type="ARBA" id="ARBA00013025"/>
    </source>
</evidence>